<feature type="region of interest" description="Disordered" evidence="1">
    <location>
        <begin position="172"/>
        <end position="198"/>
    </location>
</feature>
<dbReference type="AlphaFoldDB" id="A0AAD7B034"/>
<feature type="region of interest" description="Disordered" evidence="1">
    <location>
        <begin position="1"/>
        <end position="37"/>
    </location>
</feature>
<accession>A0AAD7B034</accession>
<evidence type="ECO:0000313" key="3">
    <source>
        <dbReference type="Proteomes" id="UP001221142"/>
    </source>
</evidence>
<protein>
    <submittedName>
        <fullName evidence="2">Uncharacterized protein</fullName>
    </submittedName>
</protein>
<comment type="caution">
    <text evidence="2">The sequence shown here is derived from an EMBL/GenBank/DDBJ whole genome shotgun (WGS) entry which is preliminary data.</text>
</comment>
<sequence>MPGGSGMLAEQEAGWRRGAAAVCSQQEREGDGGRKKEPSAVHLAMEFRVLPVSAYLTEHLAQLARAQAYCIASSKVYPPVNQKQIRRASKKRESQDSRSRTRAEHRGQSYKPARECEDESKEQSELSYTCTRVPDFQLFVFHRLSGAPECLTDDRTDNMTSTGLEFSTRFVNHPITSRNGPDLNGMSRQTNDSRMRGGKKRLTLGCLPRIARASAGTPRVIDFHGVVGKIKIGLDWLETCSKPFQGHNPNRGLLRTGQNVATTLKQTALLQTLSSTRVKGHQKQRISRLNLPGTDHCDEQLGISFDKFLFRWSIDSTTPAIYGKATSHRLVVGHESQMSEGK</sequence>
<feature type="compositionally biased region" description="Basic and acidic residues" evidence="1">
    <location>
        <begin position="26"/>
        <end position="37"/>
    </location>
</feature>
<dbReference type="Proteomes" id="UP001221142">
    <property type="component" value="Unassembled WGS sequence"/>
</dbReference>
<dbReference type="EMBL" id="JARKIF010000065">
    <property type="protein sequence ID" value="KAJ7606020.1"/>
    <property type="molecule type" value="Genomic_DNA"/>
</dbReference>
<proteinExistence type="predicted"/>
<organism evidence="2 3">
    <name type="scientific">Roridomyces roridus</name>
    <dbReference type="NCBI Taxonomy" id="1738132"/>
    <lineage>
        <taxon>Eukaryota</taxon>
        <taxon>Fungi</taxon>
        <taxon>Dikarya</taxon>
        <taxon>Basidiomycota</taxon>
        <taxon>Agaricomycotina</taxon>
        <taxon>Agaricomycetes</taxon>
        <taxon>Agaricomycetidae</taxon>
        <taxon>Agaricales</taxon>
        <taxon>Marasmiineae</taxon>
        <taxon>Mycenaceae</taxon>
        <taxon>Roridomyces</taxon>
    </lineage>
</organism>
<evidence type="ECO:0000313" key="2">
    <source>
        <dbReference type="EMBL" id="KAJ7606020.1"/>
    </source>
</evidence>
<evidence type="ECO:0000256" key="1">
    <source>
        <dbReference type="SAM" id="MobiDB-lite"/>
    </source>
</evidence>
<reference evidence="2" key="1">
    <citation type="submission" date="2023-03" db="EMBL/GenBank/DDBJ databases">
        <title>Massive genome expansion in bonnet fungi (Mycena s.s.) driven by repeated elements and novel gene families across ecological guilds.</title>
        <authorList>
            <consortium name="Lawrence Berkeley National Laboratory"/>
            <person name="Harder C.B."/>
            <person name="Miyauchi S."/>
            <person name="Viragh M."/>
            <person name="Kuo A."/>
            <person name="Thoen E."/>
            <person name="Andreopoulos B."/>
            <person name="Lu D."/>
            <person name="Skrede I."/>
            <person name="Drula E."/>
            <person name="Henrissat B."/>
            <person name="Morin E."/>
            <person name="Kohler A."/>
            <person name="Barry K."/>
            <person name="LaButti K."/>
            <person name="Morin E."/>
            <person name="Salamov A."/>
            <person name="Lipzen A."/>
            <person name="Mereny Z."/>
            <person name="Hegedus B."/>
            <person name="Baldrian P."/>
            <person name="Stursova M."/>
            <person name="Weitz H."/>
            <person name="Taylor A."/>
            <person name="Grigoriev I.V."/>
            <person name="Nagy L.G."/>
            <person name="Martin F."/>
            <person name="Kauserud H."/>
        </authorList>
    </citation>
    <scope>NUCLEOTIDE SEQUENCE</scope>
    <source>
        <strain evidence="2">9284</strain>
    </source>
</reference>
<name>A0AAD7B034_9AGAR</name>
<feature type="compositionally biased region" description="Basic and acidic residues" evidence="1">
    <location>
        <begin position="91"/>
        <end position="115"/>
    </location>
</feature>
<gene>
    <name evidence="2" type="ORF">FB45DRAFT_878999</name>
</gene>
<keyword evidence="3" id="KW-1185">Reference proteome</keyword>
<feature type="region of interest" description="Disordered" evidence="1">
    <location>
        <begin position="81"/>
        <end position="121"/>
    </location>
</feature>